<evidence type="ECO:0000313" key="3">
    <source>
        <dbReference type="EMBL" id="AGL27451.1"/>
    </source>
</evidence>
<dbReference type="GO" id="GO:0016887">
    <property type="term" value="F:ATP hydrolysis activity"/>
    <property type="evidence" value="ECO:0007669"/>
    <property type="project" value="InterPro"/>
</dbReference>
<name>R4MHP2_MYCTX</name>
<accession>R4MHP2</accession>
<dbReference type="PRINTS" id="PR00119">
    <property type="entry name" value="CATATPASE"/>
</dbReference>
<dbReference type="HOGENOM" id="CLU_1452974_0_0_11"/>
<comment type="similarity">
    <text evidence="1">Belongs to the cation transport ATPase (P-type) (TC 3.A.3) family. Type IB subfamily.</text>
</comment>
<dbReference type="InterPro" id="IPR051014">
    <property type="entry name" value="Cation_Transport_ATPase_IB"/>
</dbReference>
<dbReference type="InterPro" id="IPR036412">
    <property type="entry name" value="HAD-like_sf"/>
</dbReference>
<feature type="compositionally biased region" description="Basic residues" evidence="2">
    <location>
        <begin position="153"/>
        <end position="174"/>
    </location>
</feature>
<evidence type="ECO:0000313" key="4">
    <source>
        <dbReference type="Proteomes" id="UP000013548"/>
    </source>
</evidence>
<dbReference type="PANTHER" id="PTHR48085">
    <property type="entry name" value="CADMIUM/ZINC-TRANSPORTING ATPASE HMA2-RELATED"/>
    <property type="match status" value="1"/>
</dbReference>
<evidence type="ECO:0000256" key="2">
    <source>
        <dbReference type="SAM" id="MobiDB-lite"/>
    </source>
</evidence>
<gene>
    <name evidence="3" type="ORF">J113_13740</name>
</gene>
<evidence type="ECO:0000256" key="1">
    <source>
        <dbReference type="ARBA" id="ARBA00006024"/>
    </source>
</evidence>
<dbReference type="BioCyc" id="MTUB1310114:G13A2-2017-MONOMER"/>
<dbReference type="Pfam" id="PF00702">
    <property type="entry name" value="Hydrolase"/>
    <property type="match status" value="1"/>
</dbReference>
<dbReference type="InterPro" id="IPR023214">
    <property type="entry name" value="HAD_sf"/>
</dbReference>
<protein>
    <submittedName>
        <fullName evidence="3">Metal cation transporter P-type ATPase</fullName>
    </submittedName>
</protein>
<proteinExistence type="inferred from homology"/>
<dbReference type="Proteomes" id="UP000013548">
    <property type="component" value="Chromosome"/>
</dbReference>
<feature type="region of interest" description="Disordered" evidence="2">
    <location>
        <begin position="150"/>
        <end position="186"/>
    </location>
</feature>
<sequence>MRDELRPEAAEVVAGLRTGGYQVTMLTGDNHATAAALAAQAGIEQVHAELRPEDKAHLVAQLRARQPTAMVGDGVNDAPALAAADLGIAMGAMGTDVAIETADVALMGQDLRHPLSPRPCPALAADHGPRPAASPKYHHRADAAGVVRDPRTGRGRACARVHRGHRHRQRRAGRTHQTTCRATQDT</sequence>
<dbReference type="AlphaFoldDB" id="R4MHP2"/>
<dbReference type="Gene3D" id="3.40.50.1000">
    <property type="entry name" value="HAD superfamily/HAD-like"/>
    <property type="match status" value="1"/>
</dbReference>
<dbReference type="PANTHER" id="PTHR48085:SF5">
    <property type="entry name" value="CADMIUM_ZINC-TRANSPORTING ATPASE HMA4-RELATED"/>
    <property type="match status" value="1"/>
</dbReference>
<organism evidence="3 4">
    <name type="scientific">Mycobacterium tuberculosis CAS/NITR204</name>
    <dbReference type="NCBI Taxonomy" id="1310114"/>
    <lineage>
        <taxon>Bacteria</taxon>
        <taxon>Bacillati</taxon>
        <taxon>Actinomycetota</taxon>
        <taxon>Actinomycetes</taxon>
        <taxon>Mycobacteriales</taxon>
        <taxon>Mycobacteriaceae</taxon>
        <taxon>Mycobacterium</taxon>
        <taxon>Mycobacterium tuberculosis complex</taxon>
    </lineage>
</organism>
<dbReference type="SUPFAM" id="SSF56784">
    <property type="entry name" value="HAD-like"/>
    <property type="match status" value="1"/>
</dbReference>
<dbReference type="NCBIfam" id="TIGR01494">
    <property type="entry name" value="ATPase_P-type"/>
    <property type="match status" value="1"/>
</dbReference>
<dbReference type="InterPro" id="IPR001757">
    <property type="entry name" value="P_typ_ATPase"/>
</dbReference>
<reference evidence="3 4" key="1">
    <citation type="journal article" date="2013" name="Genome Announc.">
        <title>Whole-Genome Sequences of Four Clinical Isolates of Mycobacterium tuberculosis from Tamil Nadu, South India.</title>
        <authorList>
            <person name="Narayanan S."/>
            <person name="Deshpande U."/>
        </authorList>
    </citation>
    <scope>NUCLEOTIDE SEQUENCE [LARGE SCALE GENOMIC DNA]</scope>
    <source>
        <strain evidence="3 4">CAS/NITR204</strain>
    </source>
</reference>
<dbReference type="GO" id="GO:0016020">
    <property type="term" value="C:membrane"/>
    <property type="evidence" value="ECO:0007669"/>
    <property type="project" value="InterPro"/>
</dbReference>
<dbReference type="KEGG" id="mtuc:J113_13740"/>
<dbReference type="GO" id="GO:0005524">
    <property type="term" value="F:ATP binding"/>
    <property type="evidence" value="ECO:0007669"/>
    <property type="project" value="InterPro"/>
</dbReference>
<dbReference type="PATRIC" id="fig|1310114.3.peg.2893"/>
<dbReference type="EMBL" id="CP005386">
    <property type="protein sequence ID" value="AGL27451.1"/>
    <property type="molecule type" value="Genomic_DNA"/>
</dbReference>
<dbReference type="GO" id="GO:0015086">
    <property type="term" value="F:cadmium ion transmembrane transporter activity"/>
    <property type="evidence" value="ECO:0007669"/>
    <property type="project" value="TreeGrafter"/>
</dbReference>